<accession>A0A8S5TIM5</accession>
<sequence length="223" mass="26083">MVVTAKIEKLEDGKLVLKPDTDISRFVEQKRPRRVEVRLDDGRTISVDQRRKIFAIIRDISLWSGHEPEELRQYLEWDFCSRAMREWFSLSDCDMTTAREFITYLISFCFHWGVPTKDSLLTQTNDIGKYLYLCLENRRCAICNRPAEVHHVDRIGMGMDREKVVHVGLNAIALCRAHHEEAHRRENALFADYHIYGIKLDKHLCKVLSLNQKPKGEVKRGGE</sequence>
<reference evidence="1" key="1">
    <citation type="journal article" date="2021" name="Proc. Natl. Acad. Sci. U.S.A.">
        <title>A Catalog of Tens of Thousands of Viruses from Human Metagenomes Reveals Hidden Associations with Chronic Diseases.</title>
        <authorList>
            <person name="Tisza M.J."/>
            <person name="Buck C.B."/>
        </authorList>
    </citation>
    <scope>NUCLEOTIDE SEQUENCE</scope>
    <source>
        <strain evidence="1">CtYGJ17</strain>
    </source>
</reference>
<evidence type="ECO:0000313" key="1">
    <source>
        <dbReference type="EMBL" id="DAF62831.1"/>
    </source>
</evidence>
<dbReference type="Pfam" id="PF16784">
    <property type="entry name" value="HNHc_6"/>
    <property type="match status" value="1"/>
</dbReference>
<organism evidence="1">
    <name type="scientific">Myoviridae sp. ctYGJ17</name>
    <dbReference type="NCBI Taxonomy" id="2827692"/>
    <lineage>
        <taxon>Viruses</taxon>
        <taxon>Duplodnaviria</taxon>
        <taxon>Heunggongvirae</taxon>
        <taxon>Uroviricota</taxon>
        <taxon>Caudoviricetes</taxon>
    </lineage>
</organism>
<dbReference type="InterPro" id="IPR041242">
    <property type="entry name" value="HNHc_6"/>
</dbReference>
<dbReference type="EMBL" id="BK032829">
    <property type="protein sequence ID" value="DAF62831.1"/>
    <property type="molecule type" value="Genomic_DNA"/>
</dbReference>
<name>A0A8S5TIM5_9CAUD</name>
<protein>
    <submittedName>
        <fullName evidence="1">HNHc nuclease</fullName>
    </submittedName>
</protein>
<proteinExistence type="predicted"/>